<dbReference type="PANTHER" id="PTHR48465">
    <property type="entry name" value="PROTEIN SSUH2 HOMOLOG"/>
    <property type="match status" value="1"/>
</dbReference>
<evidence type="ECO:0008006" key="4">
    <source>
        <dbReference type="Google" id="ProtNLM"/>
    </source>
</evidence>
<proteinExistence type="predicted"/>
<keyword evidence="3" id="KW-1185">Reference proteome</keyword>
<sequence>MKLQFSSLNLLLCTTLWWVLNYESLIAVQAIVYQGEYGGEYGGTGTTTNFQRQILDEVEIQELLIDHVGHGCCWGSHPARAWKIHTIEDCNVYVGTLDTFIEERELITETEVYLGGNIDGKDNGPELGIWELDLRSQFPLLFTSYEESRAKIPHSETIEKCSGCNGRGNIVCPTCNANQEPRFYKENQMTECPACYGRDLSAHRDGSNTTCVKCNGKGKIPCATCASRGLIKFRFLMILCCCILMCKKVNNEREKQNPVTGRHFQLEKLVQQVEQHQFLMKFSTEPKVSSCATLRHINALLPFLLAFSLNKFSSEVIAERAPVPPSARVICERHTISVVPVTRVTMSHRNRSFSFYIIGFSREVYLKDYYPSRFCWGLCPCPCLEWLKL</sequence>
<protein>
    <recommendedName>
        <fullName evidence="4">Protein SSUH2 homolog</fullName>
    </recommendedName>
</protein>
<evidence type="ECO:0000256" key="1">
    <source>
        <dbReference type="SAM" id="SignalP"/>
    </source>
</evidence>
<accession>A0AAW2BKZ7</accession>
<name>A0AAW2BKZ7_9ROSI</name>
<dbReference type="AlphaFoldDB" id="A0AAW2BKZ7"/>
<feature type="signal peptide" evidence="1">
    <location>
        <begin position="1"/>
        <end position="30"/>
    </location>
</feature>
<evidence type="ECO:0000313" key="2">
    <source>
        <dbReference type="EMBL" id="KAK9986006.1"/>
    </source>
</evidence>
<comment type="caution">
    <text evidence="2">The sequence shown here is derived from an EMBL/GenBank/DDBJ whole genome shotgun (WGS) entry which is preliminary data.</text>
</comment>
<keyword evidence="1" id="KW-0732">Signal</keyword>
<evidence type="ECO:0000313" key="3">
    <source>
        <dbReference type="Proteomes" id="UP001459277"/>
    </source>
</evidence>
<dbReference type="Proteomes" id="UP001459277">
    <property type="component" value="Unassembled WGS sequence"/>
</dbReference>
<reference evidence="2 3" key="1">
    <citation type="submission" date="2024-01" db="EMBL/GenBank/DDBJ databases">
        <title>A telomere-to-telomere, gap-free genome of sweet tea (Lithocarpus litseifolius).</title>
        <authorList>
            <person name="Zhou J."/>
        </authorList>
    </citation>
    <scope>NUCLEOTIDE SEQUENCE [LARGE SCALE GENOMIC DNA]</scope>
    <source>
        <strain evidence="2">Zhou-2022a</strain>
        <tissue evidence="2">Leaf</tissue>
    </source>
</reference>
<dbReference type="InterPro" id="IPR052789">
    <property type="entry name" value="SSUH2_homolog"/>
</dbReference>
<gene>
    <name evidence="2" type="ORF">SO802_030957</name>
</gene>
<feature type="chain" id="PRO_5043318299" description="Protein SSUH2 homolog" evidence="1">
    <location>
        <begin position="31"/>
        <end position="389"/>
    </location>
</feature>
<organism evidence="2 3">
    <name type="scientific">Lithocarpus litseifolius</name>
    <dbReference type="NCBI Taxonomy" id="425828"/>
    <lineage>
        <taxon>Eukaryota</taxon>
        <taxon>Viridiplantae</taxon>
        <taxon>Streptophyta</taxon>
        <taxon>Embryophyta</taxon>
        <taxon>Tracheophyta</taxon>
        <taxon>Spermatophyta</taxon>
        <taxon>Magnoliopsida</taxon>
        <taxon>eudicotyledons</taxon>
        <taxon>Gunneridae</taxon>
        <taxon>Pentapetalae</taxon>
        <taxon>rosids</taxon>
        <taxon>fabids</taxon>
        <taxon>Fagales</taxon>
        <taxon>Fagaceae</taxon>
        <taxon>Lithocarpus</taxon>
    </lineage>
</organism>
<dbReference type="PANTHER" id="PTHR48465:SF1">
    <property type="entry name" value="PROTEIN SSUH2 HOMOLOG"/>
    <property type="match status" value="1"/>
</dbReference>
<dbReference type="EMBL" id="JAZDWU010000011">
    <property type="protein sequence ID" value="KAK9986006.1"/>
    <property type="molecule type" value="Genomic_DNA"/>
</dbReference>